<comment type="cofactor">
    <cofactor evidence="1">
        <name>Mg(2+)</name>
        <dbReference type="ChEBI" id="CHEBI:18420"/>
    </cofactor>
</comment>
<evidence type="ECO:0000256" key="3">
    <source>
        <dbReference type="ARBA" id="ARBA00022618"/>
    </source>
</evidence>
<dbReference type="InterPro" id="IPR005225">
    <property type="entry name" value="Small_GTP-bd"/>
</dbReference>
<name>A0A7M2RJH5_9FIRM</name>
<dbReference type="GO" id="GO:0000917">
    <property type="term" value="P:division septum assembly"/>
    <property type="evidence" value="ECO:0007669"/>
    <property type="project" value="UniProtKB-KW"/>
</dbReference>
<dbReference type="KEGG" id="bliq:INP51_01640"/>
<dbReference type="AlphaFoldDB" id="A0A7M2RJH5"/>
<comment type="similarity">
    <text evidence="2 10">Belongs to the TRAFAC class TrmE-Era-EngA-EngB-Septin-like GTPase superfamily. EngB GTPase family.</text>
</comment>
<accession>A0A7M2RJH5</accession>
<dbReference type="InterPro" id="IPR027417">
    <property type="entry name" value="P-loop_NTPase"/>
</dbReference>
<comment type="function">
    <text evidence="10">Necessary for normal cell division and for the maintenance of normal septation.</text>
</comment>
<dbReference type="HAMAP" id="MF_00321">
    <property type="entry name" value="GTPase_EngB"/>
    <property type="match status" value="1"/>
</dbReference>
<evidence type="ECO:0000313" key="12">
    <source>
        <dbReference type="EMBL" id="QOV19707.1"/>
    </source>
</evidence>
<dbReference type="PROSITE" id="PS51706">
    <property type="entry name" value="G_ENGB"/>
    <property type="match status" value="1"/>
</dbReference>
<gene>
    <name evidence="10" type="primary">engB</name>
    <name evidence="12" type="ORF">INP51_01640</name>
</gene>
<evidence type="ECO:0000256" key="9">
    <source>
        <dbReference type="ARBA" id="ARBA00023306"/>
    </source>
</evidence>
<dbReference type="GO" id="GO:0005829">
    <property type="term" value="C:cytosol"/>
    <property type="evidence" value="ECO:0007669"/>
    <property type="project" value="TreeGrafter"/>
</dbReference>
<keyword evidence="3 10" id="KW-0132">Cell division</keyword>
<evidence type="ECO:0000256" key="5">
    <source>
        <dbReference type="ARBA" id="ARBA00022741"/>
    </source>
</evidence>
<dbReference type="GO" id="GO:0046872">
    <property type="term" value="F:metal ion binding"/>
    <property type="evidence" value="ECO:0007669"/>
    <property type="project" value="UniProtKB-KW"/>
</dbReference>
<dbReference type="Proteomes" id="UP000593601">
    <property type="component" value="Chromosome"/>
</dbReference>
<dbReference type="Pfam" id="PF01926">
    <property type="entry name" value="MMR_HSR1"/>
    <property type="match status" value="1"/>
</dbReference>
<dbReference type="NCBIfam" id="TIGR03598">
    <property type="entry name" value="GTPase_YsxC"/>
    <property type="match status" value="1"/>
</dbReference>
<dbReference type="CDD" id="cd01876">
    <property type="entry name" value="YihA_EngB"/>
    <property type="match status" value="1"/>
</dbReference>
<dbReference type="NCBIfam" id="TIGR00231">
    <property type="entry name" value="small_GTP"/>
    <property type="match status" value="1"/>
</dbReference>
<keyword evidence="6" id="KW-0460">Magnesium</keyword>
<evidence type="ECO:0000256" key="8">
    <source>
        <dbReference type="ARBA" id="ARBA00023210"/>
    </source>
</evidence>
<keyword evidence="5 10" id="KW-0547">Nucleotide-binding</keyword>
<organism evidence="12 13">
    <name type="scientific">Blautia liquoris</name>
    <dbReference type="NCBI Taxonomy" id="2779518"/>
    <lineage>
        <taxon>Bacteria</taxon>
        <taxon>Bacillati</taxon>
        <taxon>Bacillota</taxon>
        <taxon>Clostridia</taxon>
        <taxon>Lachnospirales</taxon>
        <taxon>Lachnospiraceae</taxon>
        <taxon>Blautia</taxon>
    </lineage>
</organism>
<dbReference type="InterPro" id="IPR030393">
    <property type="entry name" value="G_ENGB_dom"/>
</dbReference>
<reference evidence="12 13" key="1">
    <citation type="submission" date="2020-10" db="EMBL/GenBank/DDBJ databases">
        <title>Blautia liquoris sp.nov., isolated from the mud in a fermentation cellar used for the production of Chinese strong-flavoured liquor.</title>
        <authorList>
            <person name="Lu L."/>
        </authorList>
    </citation>
    <scope>NUCLEOTIDE SEQUENCE [LARGE SCALE GENOMIC DNA]</scope>
    <source>
        <strain evidence="12 13">LZLJ-3</strain>
    </source>
</reference>
<keyword evidence="7 10" id="KW-0342">GTP-binding</keyword>
<dbReference type="InterPro" id="IPR019987">
    <property type="entry name" value="GTP-bd_ribosome_bio_YsxC"/>
</dbReference>
<protein>
    <recommendedName>
        <fullName evidence="10">Probable GTP-binding protein EngB</fullName>
    </recommendedName>
</protein>
<evidence type="ECO:0000256" key="4">
    <source>
        <dbReference type="ARBA" id="ARBA00022723"/>
    </source>
</evidence>
<evidence type="ECO:0000256" key="1">
    <source>
        <dbReference type="ARBA" id="ARBA00001946"/>
    </source>
</evidence>
<dbReference type="PANTHER" id="PTHR11649:SF13">
    <property type="entry name" value="ENGB-TYPE G DOMAIN-CONTAINING PROTEIN"/>
    <property type="match status" value="1"/>
</dbReference>
<proteinExistence type="inferred from homology"/>
<keyword evidence="8 10" id="KW-0717">Septation</keyword>
<dbReference type="EMBL" id="CP063304">
    <property type="protein sequence ID" value="QOV19707.1"/>
    <property type="molecule type" value="Genomic_DNA"/>
</dbReference>
<keyword evidence="13" id="KW-1185">Reference proteome</keyword>
<dbReference type="InterPro" id="IPR006073">
    <property type="entry name" value="GTP-bd"/>
</dbReference>
<dbReference type="FunFam" id="3.40.50.300:FF:000098">
    <property type="entry name" value="Probable GTP-binding protein EngB"/>
    <property type="match status" value="1"/>
</dbReference>
<feature type="domain" description="EngB-type G" evidence="11">
    <location>
        <begin position="22"/>
        <end position="193"/>
    </location>
</feature>
<dbReference type="PANTHER" id="PTHR11649">
    <property type="entry name" value="MSS1/TRME-RELATED GTP-BINDING PROTEIN"/>
    <property type="match status" value="1"/>
</dbReference>
<evidence type="ECO:0000256" key="6">
    <source>
        <dbReference type="ARBA" id="ARBA00022842"/>
    </source>
</evidence>
<sequence>MIIKQVSLGFVCGITSTLPDTGQPEIAFAGKSNVGKSSLINALMNRKALARTSGQPGKTQTINYYHVNEEMYLVDLPGYGYAKVSESVKEKWGNMIESYLHSSQTLKAVFLLIDIRHDPSANDKTMYDWISYQGYQPVIIATKLDKIKRSQIQKQVKRIREGLDVAEKTPIIPFSAQTKQGRDEIWDLIEEFC</sequence>
<evidence type="ECO:0000256" key="7">
    <source>
        <dbReference type="ARBA" id="ARBA00023134"/>
    </source>
</evidence>
<dbReference type="RefSeq" id="WP_193736027.1">
    <property type="nucleotide sequence ID" value="NZ_CP063304.1"/>
</dbReference>
<keyword evidence="4" id="KW-0479">Metal-binding</keyword>
<evidence type="ECO:0000259" key="11">
    <source>
        <dbReference type="PROSITE" id="PS51706"/>
    </source>
</evidence>
<keyword evidence="9 10" id="KW-0131">Cell cycle</keyword>
<dbReference type="GO" id="GO:0005525">
    <property type="term" value="F:GTP binding"/>
    <property type="evidence" value="ECO:0007669"/>
    <property type="project" value="UniProtKB-UniRule"/>
</dbReference>
<evidence type="ECO:0000313" key="13">
    <source>
        <dbReference type="Proteomes" id="UP000593601"/>
    </source>
</evidence>
<dbReference type="SUPFAM" id="SSF52540">
    <property type="entry name" value="P-loop containing nucleoside triphosphate hydrolases"/>
    <property type="match status" value="1"/>
</dbReference>
<dbReference type="Gene3D" id="3.40.50.300">
    <property type="entry name" value="P-loop containing nucleotide triphosphate hydrolases"/>
    <property type="match status" value="1"/>
</dbReference>
<evidence type="ECO:0000256" key="2">
    <source>
        <dbReference type="ARBA" id="ARBA00009638"/>
    </source>
</evidence>
<evidence type="ECO:0000256" key="10">
    <source>
        <dbReference type="HAMAP-Rule" id="MF_00321"/>
    </source>
</evidence>